<evidence type="ECO:0000313" key="6">
    <source>
        <dbReference type="Proteomes" id="UP000198242"/>
    </source>
</evidence>
<dbReference type="InterPro" id="IPR011711">
    <property type="entry name" value="GntR_C"/>
</dbReference>
<dbReference type="AlphaFoldDB" id="A0A1C4ZN12"/>
<dbReference type="InterPro" id="IPR036390">
    <property type="entry name" value="WH_DNA-bd_sf"/>
</dbReference>
<dbReference type="Pfam" id="PF00392">
    <property type="entry name" value="GntR"/>
    <property type="match status" value="1"/>
</dbReference>
<keyword evidence="1" id="KW-0805">Transcription regulation</keyword>
<evidence type="ECO:0000256" key="2">
    <source>
        <dbReference type="ARBA" id="ARBA00023125"/>
    </source>
</evidence>
<dbReference type="PANTHER" id="PTHR43537:SF45">
    <property type="entry name" value="GNTR FAMILY REGULATORY PROTEIN"/>
    <property type="match status" value="1"/>
</dbReference>
<evidence type="ECO:0000256" key="3">
    <source>
        <dbReference type="ARBA" id="ARBA00023163"/>
    </source>
</evidence>
<accession>A0A1C4ZN12</accession>
<dbReference type="InterPro" id="IPR036388">
    <property type="entry name" value="WH-like_DNA-bd_sf"/>
</dbReference>
<evidence type="ECO:0000259" key="4">
    <source>
        <dbReference type="PROSITE" id="PS50949"/>
    </source>
</evidence>
<dbReference type="PROSITE" id="PS50949">
    <property type="entry name" value="HTH_GNTR"/>
    <property type="match status" value="1"/>
</dbReference>
<proteinExistence type="predicted"/>
<dbReference type="SUPFAM" id="SSF48008">
    <property type="entry name" value="GntR ligand-binding domain-like"/>
    <property type="match status" value="1"/>
</dbReference>
<keyword evidence="2 5" id="KW-0238">DNA-binding</keyword>
<dbReference type="Gene3D" id="1.10.10.10">
    <property type="entry name" value="Winged helix-like DNA-binding domain superfamily/Winged helix DNA-binding domain"/>
    <property type="match status" value="1"/>
</dbReference>
<evidence type="ECO:0000313" key="5">
    <source>
        <dbReference type="EMBL" id="SCF34487.1"/>
    </source>
</evidence>
<dbReference type="GO" id="GO:0003700">
    <property type="term" value="F:DNA-binding transcription factor activity"/>
    <property type="evidence" value="ECO:0007669"/>
    <property type="project" value="InterPro"/>
</dbReference>
<dbReference type="Pfam" id="PF07729">
    <property type="entry name" value="FCD"/>
    <property type="match status" value="1"/>
</dbReference>
<dbReference type="PANTHER" id="PTHR43537">
    <property type="entry name" value="TRANSCRIPTIONAL REGULATOR, GNTR FAMILY"/>
    <property type="match status" value="1"/>
</dbReference>
<keyword evidence="3" id="KW-0804">Transcription</keyword>
<name>A0A1C4ZN12_MICVI</name>
<organism evidence="5 6">
    <name type="scientific">Micromonospora viridifaciens</name>
    <dbReference type="NCBI Taxonomy" id="1881"/>
    <lineage>
        <taxon>Bacteria</taxon>
        <taxon>Bacillati</taxon>
        <taxon>Actinomycetota</taxon>
        <taxon>Actinomycetes</taxon>
        <taxon>Micromonosporales</taxon>
        <taxon>Micromonosporaceae</taxon>
        <taxon>Micromonospora</taxon>
    </lineage>
</organism>
<dbReference type="GO" id="GO:0003677">
    <property type="term" value="F:DNA binding"/>
    <property type="evidence" value="ECO:0007669"/>
    <property type="project" value="UniProtKB-KW"/>
</dbReference>
<dbReference type="SMART" id="SM00345">
    <property type="entry name" value="HTH_GNTR"/>
    <property type="match status" value="1"/>
</dbReference>
<reference evidence="6" key="1">
    <citation type="submission" date="2016-06" db="EMBL/GenBank/DDBJ databases">
        <authorList>
            <person name="Varghese N."/>
            <person name="Submissions Spin"/>
        </authorList>
    </citation>
    <scope>NUCLEOTIDE SEQUENCE [LARGE SCALE GENOMIC DNA]</scope>
    <source>
        <strain evidence="6">DSM 43909</strain>
    </source>
</reference>
<dbReference type="EMBL" id="LT607411">
    <property type="protein sequence ID" value="SCF34487.1"/>
    <property type="molecule type" value="Genomic_DNA"/>
</dbReference>
<dbReference type="SMART" id="SM00895">
    <property type="entry name" value="FCD"/>
    <property type="match status" value="1"/>
</dbReference>
<sequence>MATAIAREGSTEQASGASRVAAVLRRRMMEGQLKSGEFLREARLVEDLSVSRNTLREGFRLLTQERLVVYEANRGVRVRTLGPDDVHDIYQMRRVLELGAIENAGPSLTEPGMLAQVDAAVRDGYAYAYRGMWSAVGTANMEFHVAIVRLAGSERLTVAAESLLTEMRLAFGAVEDLQPFHEPYLETNERISELLRAGDTGQASREMAVYLERAQRQLLAATTP</sequence>
<dbReference type="RefSeq" id="WP_157744667.1">
    <property type="nucleotide sequence ID" value="NZ_LT607411.1"/>
</dbReference>
<dbReference type="InterPro" id="IPR000524">
    <property type="entry name" value="Tscrpt_reg_HTH_GntR"/>
</dbReference>
<gene>
    <name evidence="5" type="ORF">GA0074695_5854</name>
</gene>
<dbReference type="SUPFAM" id="SSF46785">
    <property type="entry name" value="Winged helix' DNA-binding domain"/>
    <property type="match status" value="1"/>
</dbReference>
<evidence type="ECO:0000256" key="1">
    <source>
        <dbReference type="ARBA" id="ARBA00023015"/>
    </source>
</evidence>
<dbReference type="Gene3D" id="1.20.120.530">
    <property type="entry name" value="GntR ligand-binding domain-like"/>
    <property type="match status" value="1"/>
</dbReference>
<dbReference type="OrthoDB" id="5243844at2"/>
<protein>
    <submittedName>
        <fullName evidence="5">DNA-binding transcriptional regulator, GntR family</fullName>
    </submittedName>
</protein>
<keyword evidence="6" id="KW-1185">Reference proteome</keyword>
<dbReference type="Proteomes" id="UP000198242">
    <property type="component" value="Chromosome I"/>
</dbReference>
<dbReference type="InterPro" id="IPR008920">
    <property type="entry name" value="TF_FadR/GntR_C"/>
</dbReference>
<feature type="domain" description="HTH gntR-type" evidence="4">
    <location>
        <begin position="14"/>
        <end position="81"/>
    </location>
</feature>